<dbReference type="InterPro" id="IPR036291">
    <property type="entry name" value="NAD(P)-bd_dom_sf"/>
</dbReference>
<evidence type="ECO:0000313" key="5">
    <source>
        <dbReference type="EMBL" id="CAG9823792.1"/>
    </source>
</evidence>
<evidence type="ECO:0000256" key="1">
    <source>
        <dbReference type="ARBA" id="ARBA00023268"/>
    </source>
</evidence>
<feature type="domain" description="PKS/mFAS DH" evidence="4">
    <location>
        <begin position="835"/>
        <end position="1111"/>
    </location>
</feature>
<dbReference type="SMART" id="SM00829">
    <property type="entry name" value="PKS_ER"/>
    <property type="match status" value="1"/>
</dbReference>
<dbReference type="Proteomes" id="UP001153737">
    <property type="component" value="Chromosome 7"/>
</dbReference>
<dbReference type="InterPro" id="IPR014043">
    <property type="entry name" value="Acyl_transferase_dom"/>
</dbReference>
<dbReference type="OrthoDB" id="329835at2759"/>
<dbReference type="InterPro" id="IPR050091">
    <property type="entry name" value="PKS_NRPS_Biosynth_Enz"/>
</dbReference>
<dbReference type="SUPFAM" id="SSF55048">
    <property type="entry name" value="Probable ACP-binding domain of malonyl-CoA ACP transacylase"/>
    <property type="match status" value="1"/>
</dbReference>
<dbReference type="GO" id="GO:0004312">
    <property type="term" value="F:fatty acid synthase activity"/>
    <property type="evidence" value="ECO:0007669"/>
    <property type="project" value="TreeGrafter"/>
</dbReference>
<evidence type="ECO:0000259" key="4">
    <source>
        <dbReference type="PROSITE" id="PS52019"/>
    </source>
</evidence>
<dbReference type="PANTHER" id="PTHR43775:SF23">
    <property type="entry name" value="FATTY ACID SYNTHASE 3"/>
    <property type="match status" value="1"/>
</dbReference>
<dbReference type="InterPro" id="IPR016039">
    <property type="entry name" value="Thiolase-like"/>
</dbReference>
<dbReference type="Gene3D" id="3.90.180.10">
    <property type="entry name" value="Medium-chain alcohol dehydrogenases, catalytic domain"/>
    <property type="match status" value="1"/>
</dbReference>
<dbReference type="InterPro" id="IPR049900">
    <property type="entry name" value="PKS_mFAS_DH"/>
</dbReference>
<accession>A0A9N9SL34</accession>
<proteinExistence type="predicted"/>
<dbReference type="SUPFAM" id="SSF53901">
    <property type="entry name" value="Thiolase-like"/>
    <property type="match status" value="2"/>
</dbReference>
<reference evidence="5" key="1">
    <citation type="submission" date="2022-01" db="EMBL/GenBank/DDBJ databases">
        <authorList>
            <person name="King R."/>
        </authorList>
    </citation>
    <scope>NUCLEOTIDE SEQUENCE</scope>
</reference>
<dbReference type="InterPro" id="IPR042104">
    <property type="entry name" value="PKS_dehydratase_sf"/>
</dbReference>
<dbReference type="SMART" id="SM00825">
    <property type="entry name" value="PKS_KS"/>
    <property type="match status" value="1"/>
</dbReference>
<dbReference type="GO" id="GO:0006633">
    <property type="term" value="P:fatty acid biosynthetic process"/>
    <property type="evidence" value="ECO:0007669"/>
    <property type="project" value="TreeGrafter"/>
</dbReference>
<dbReference type="SUPFAM" id="SSF51735">
    <property type="entry name" value="NAD(P)-binding Rossmann-fold domains"/>
    <property type="match status" value="1"/>
</dbReference>
<feature type="domain" description="Ketosynthase family 3 (KS3)" evidence="3">
    <location>
        <begin position="7"/>
        <end position="406"/>
    </location>
</feature>
<dbReference type="Pfam" id="PF16197">
    <property type="entry name" value="KAsynt_C_assoc"/>
    <property type="match status" value="1"/>
</dbReference>
<dbReference type="Gene3D" id="3.40.50.720">
    <property type="entry name" value="NAD(P)-binding Rossmann-like Domain"/>
    <property type="match status" value="1"/>
</dbReference>
<keyword evidence="1" id="KW-0511">Multifunctional enzyme</keyword>
<keyword evidence="6" id="KW-1185">Reference proteome</keyword>
<dbReference type="InterPro" id="IPR032821">
    <property type="entry name" value="PKS_assoc"/>
</dbReference>
<evidence type="ECO:0000313" key="6">
    <source>
        <dbReference type="Proteomes" id="UP001153737"/>
    </source>
</evidence>
<dbReference type="Pfam" id="PF02801">
    <property type="entry name" value="Ketoacyl-synt_C"/>
    <property type="match status" value="1"/>
</dbReference>
<sequence length="2136" mass="237405">MDINIVPEDVVISGIGGYFPKAKNIEEFRKAVFENTPLVEPKWPEGERNCCNLIGCIDSDHFDNSYFGIHRQQCLYMDPMHRLALERTFEALVDAGLNPHEIKGKRIGVFMGSTIGENDNLFMESVVSGFGVTGHSRAMMPNRISYWLNLKGPSVAYDCNWVSGTEVLRMAYVAIKTGQCDSVIVGTANITTHSEFQWLYTDMGLLSSDGSTRAFDANATGYARSEGVVVLYIQRASEARRHYASIIHIATRFDGNREGDLLTVDSGNMVEFLEEFYEKSPVKPEQIEFVETYGCALKNVDEPELNALEKIFCKNRKAPLMIGSVKTITGHSEASASLFSIVQVIIAMEAGIIPATLQFQTPNPNIRALNNGNMEVVTDNRKWSAEYAAVNSIGIDSYYAHVVLKSNPKKKTPIEVNIPTLLVASTRTEDGITAILETLKNKPQDPEFYKLVQDVFSRPIQGHLHRGYMLFGEEGPKQETSYHQGNKRPIWFVYAGMGSQWCGMASDLMNIEVFAKSIKKSHDLLATKGIDLLNIITTSDKTIFDNILHCFVGIAAIQIALTDVLRALGIEPDAIIGHSVGELGCAYADGCMTAEQMILSSYSRGRASLEATLIPGMMAAIGLGYNQIKTRLPPTIEVACHNGSESCTISGPTQDMEVFVKQLQDEGVFARLVNVANIAYHSRYIKPAAPLLLKYLKDVLPQPMPRSSKWISTSNQESDWDTDLAKHSSAEYHTNNLLSSVLFEEGSKHIPSDAIIIEIAPHGLLQAILKRSVKDATNVPLTQRGAKSGVEFLLQSLGKLYLAGMDMQISNIYPKIEYPVSRNTPGLGDLVHWNHADIWTKGEDTSKSGYGIKDELISLNNEEFREFVGNHLNDNVVLPISYYLESLFQCTDKMTGERTEVIFENLHFRKHLVIPRAGFVAFNAMVQSGSGEFEIYSDDDLVLTGKIIYPLSGDEFVLEKAEVQTNTENVQLTRSDFYNELQHRGHTYSGSYKSLRSLTLGEEGSIGIIEWKEKWTYLVDAMLQQHLFQAGERSQEVHVPKLIQRVALSFPQLPTNKTDVEVAYEYATNIISTDGIQISGTTTVPLEVEDNCHLDAIECVPLSSQFSRIESGIEFAIQLAAANYSELEMKTVFITEIESTHNLGEKIRNVMNESKQLNINFSSVAQTKQIVIHQSQAQLFVYNDAANDQILKLLSTANILLLTRPSKNILSDPQIIQAAEFTTGSDNYVIIRKANTAKVQTINIRGDTLSIKDLKRGSVTWVSELNAAAEEAMQKSQLVYLITSLVPVEGFYNFVQELKSSPNMKCLRIIFNLDKKSVDFTAIIQRNLVVSILKSGTWYSYLPLSCAFKDNIELNNCAVPGIIENNTISYISVNLRDETLNPARPKRNEVGNIDYAGINKNGEEIMGLAYLDKDSTKLVPDTIFSWTLPESWSLEDAVTVPHAYVCAYYMLMVKAGMKHGDTVLIHAGCSPIGLAASSIAHTHGCNVFVTVATDKQRAYLRKNHSYLRDFNILDSESSSFSSQLMLATGGKGAEVILNCVSGSLLQNSLSCIADYGRFIQYGRYDTEEGTNIGMYCFLRNASFYVVNLENVFMQPKDVKEEIRSMIVKGIENFIVRPLHREVVSHYNVANILNTIKDSSNIGKIAIIVNNNFSVNKLNVNKPNKFICSSKSSYFIYGGSSENWADLAEWLVRRGARKIVVVSESKPQQTHINRRLSLLQTFYGASIITAPSRAHTREGAAEVLSEVYTLGPLHAVFTLPSKGTGTRASDTKPVQYLDGALRTMAPKAVLVNFISSAAGICYNRADAGFLTYNVQWQKTSDIADGVSALDSVLSSKVSNVFVKKSRDGEQKTDGGQGGIKDMSKVIPTIEDIIREQKNAPEEPELVQVITEGPLEIRELAPLFIVPGMMGQPELEEMVTHLLYPTFLTAMPATPWPIERLAEVFAQKMQDLYPKGVFNIVSVSSGGPLAIEIARILHKQNASLHLFFVDSAPNRIQQALKELGETSNDQSLNFLRRVFDINDSEVVKKLEATNDWERRIQIPLGGYEGSEQDQKLLTEGLIRIKNQIDSIMAFQPNGDLVSGKIHLILTDDSSRYDSCGLSSYCQQPPKIQLVPGDHLSIIPAEITHEYINRNHYLI</sequence>
<dbReference type="InterPro" id="IPR014031">
    <property type="entry name" value="Ketoacyl_synth_C"/>
</dbReference>
<dbReference type="SUPFAM" id="SSF53474">
    <property type="entry name" value="alpha/beta-Hydrolases"/>
    <property type="match status" value="1"/>
</dbReference>
<dbReference type="Pfam" id="PF00107">
    <property type="entry name" value="ADH_zinc_N"/>
    <property type="match status" value="1"/>
</dbReference>
<reference evidence="5" key="2">
    <citation type="submission" date="2022-10" db="EMBL/GenBank/DDBJ databases">
        <authorList>
            <consortium name="ENA_rothamsted_submissions"/>
            <consortium name="culmorum"/>
            <person name="King R."/>
        </authorList>
    </citation>
    <scope>NUCLEOTIDE SEQUENCE</scope>
</reference>
<dbReference type="InterPro" id="IPR014030">
    <property type="entry name" value="Ketoacyl_synth_N"/>
</dbReference>
<dbReference type="InterPro" id="IPR020841">
    <property type="entry name" value="PKS_Beta-ketoAc_synthase_dom"/>
</dbReference>
<dbReference type="EMBL" id="OU896713">
    <property type="protein sequence ID" value="CAG9823792.1"/>
    <property type="molecule type" value="Genomic_DNA"/>
</dbReference>
<dbReference type="PROSITE" id="PS52019">
    <property type="entry name" value="PKS_MFAS_DH"/>
    <property type="match status" value="1"/>
</dbReference>
<organism evidence="5 6">
    <name type="scientific">Phaedon cochleariae</name>
    <name type="common">Mustard beetle</name>
    <dbReference type="NCBI Taxonomy" id="80249"/>
    <lineage>
        <taxon>Eukaryota</taxon>
        <taxon>Metazoa</taxon>
        <taxon>Ecdysozoa</taxon>
        <taxon>Arthropoda</taxon>
        <taxon>Hexapoda</taxon>
        <taxon>Insecta</taxon>
        <taxon>Pterygota</taxon>
        <taxon>Neoptera</taxon>
        <taxon>Endopterygota</taxon>
        <taxon>Coleoptera</taxon>
        <taxon>Polyphaga</taxon>
        <taxon>Cucujiformia</taxon>
        <taxon>Chrysomeloidea</taxon>
        <taxon>Chrysomelidae</taxon>
        <taxon>Chrysomelinae</taxon>
        <taxon>Chrysomelini</taxon>
        <taxon>Phaedon</taxon>
    </lineage>
</organism>
<dbReference type="GO" id="GO:0016491">
    <property type="term" value="F:oxidoreductase activity"/>
    <property type="evidence" value="ECO:0007669"/>
    <property type="project" value="InterPro"/>
</dbReference>
<dbReference type="InterPro" id="IPR020843">
    <property type="entry name" value="ER"/>
</dbReference>
<name>A0A9N9SL34_PHACE</name>
<evidence type="ECO:0000259" key="3">
    <source>
        <dbReference type="PROSITE" id="PS52004"/>
    </source>
</evidence>
<dbReference type="Gene3D" id="3.40.50.1820">
    <property type="entry name" value="alpha/beta hydrolase"/>
    <property type="match status" value="1"/>
</dbReference>
<dbReference type="InterPro" id="IPR016036">
    <property type="entry name" value="Malonyl_transacylase_ACP-bd"/>
</dbReference>
<dbReference type="SUPFAM" id="SSF50129">
    <property type="entry name" value="GroES-like"/>
    <property type="match status" value="1"/>
</dbReference>
<dbReference type="InterPro" id="IPR013149">
    <property type="entry name" value="ADH-like_C"/>
</dbReference>
<feature type="region of interest" description="N-terminal hotdog fold" evidence="2">
    <location>
        <begin position="835"/>
        <end position="956"/>
    </location>
</feature>
<dbReference type="Gene3D" id="3.40.47.10">
    <property type="match status" value="1"/>
</dbReference>
<dbReference type="CDD" id="cd05195">
    <property type="entry name" value="enoyl_red"/>
    <property type="match status" value="1"/>
</dbReference>
<dbReference type="InterPro" id="IPR011032">
    <property type="entry name" value="GroES-like_sf"/>
</dbReference>
<dbReference type="Gene3D" id="3.10.129.110">
    <property type="entry name" value="Polyketide synthase dehydratase"/>
    <property type="match status" value="1"/>
</dbReference>
<comment type="caution">
    <text evidence="2">Lacks conserved residue(s) required for the propagation of feature annotation.</text>
</comment>
<dbReference type="CDD" id="cd00833">
    <property type="entry name" value="PKS"/>
    <property type="match status" value="1"/>
</dbReference>
<dbReference type="SMART" id="SM00827">
    <property type="entry name" value="PKS_AT"/>
    <property type="match status" value="1"/>
</dbReference>
<dbReference type="SUPFAM" id="SSF52151">
    <property type="entry name" value="FabD/lysophospholipase-like"/>
    <property type="match status" value="1"/>
</dbReference>
<protein>
    <submittedName>
        <fullName evidence="5">Uncharacterized protein</fullName>
    </submittedName>
</protein>
<dbReference type="InterPro" id="IPR016035">
    <property type="entry name" value="Acyl_Trfase/lysoPLipase"/>
</dbReference>
<dbReference type="Pfam" id="PF00698">
    <property type="entry name" value="Acyl_transf_1"/>
    <property type="match status" value="1"/>
</dbReference>
<dbReference type="PROSITE" id="PS52004">
    <property type="entry name" value="KS3_2"/>
    <property type="match status" value="1"/>
</dbReference>
<dbReference type="InterPro" id="IPR029058">
    <property type="entry name" value="AB_hydrolase_fold"/>
</dbReference>
<dbReference type="Pfam" id="PF00109">
    <property type="entry name" value="ketoacyl-synt"/>
    <property type="match status" value="1"/>
</dbReference>
<gene>
    <name evidence="5" type="ORF">PHAECO_LOCUS10972</name>
</gene>
<evidence type="ECO:0000256" key="2">
    <source>
        <dbReference type="PROSITE-ProRule" id="PRU01363"/>
    </source>
</evidence>
<feature type="region of interest" description="C-terminal hotdog fold" evidence="2">
    <location>
        <begin position="969"/>
        <end position="1111"/>
    </location>
</feature>
<dbReference type="Gene3D" id="3.30.70.3290">
    <property type="match status" value="1"/>
</dbReference>
<dbReference type="InterPro" id="IPR001227">
    <property type="entry name" value="Ac_transferase_dom_sf"/>
</dbReference>
<dbReference type="Gene3D" id="3.40.366.10">
    <property type="entry name" value="Malonyl-Coenzyme A Acyl Carrier Protein, domain 2"/>
    <property type="match status" value="1"/>
</dbReference>
<dbReference type="PANTHER" id="PTHR43775">
    <property type="entry name" value="FATTY ACID SYNTHASE"/>
    <property type="match status" value="1"/>
</dbReference>